<comment type="caution">
    <text evidence="4">The sequence shown here is derived from an EMBL/GenBank/DDBJ whole genome shotgun (WGS) entry which is preliminary data.</text>
</comment>
<sequence length="167" mass="18603">MRLVAADVSDLDVLSDLWVELAHGQRAFGSHLFADANRAHIRASLAHHITFDGVLVVRDGYDGERNDSDIVGFVTFEVEAGTYEEDVTRGIISNLFVVPDRRDEGVGGRLLSAAEERLREAGADVVGLEVMADNESARKFYRRHGYGPHRIQLEKSIQNDTHSKEDQ</sequence>
<dbReference type="PANTHER" id="PTHR43877">
    <property type="entry name" value="AMINOALKYLPHOSPHONATE N-ACETYLTRANSFERASE-RELATED-RELATED"/>
    <property type="match status" value="1"/>
</dbReference>
<evidence type="ECO:0000259" key="3">
    <source>
        <dbReference type="PROSITE" id="PS51186"/>
    </source>
</evidence>
<dbReference type="InterPro" id="IPR000182">
    <property type="entry name" value="GNAT_dom"/>
</dbReference>
<gene>
    <name evidence="4" type="ORF">Hfx1149_08895</name>
</gene>
<proteinExistence type="predicted"/>
<keyword evidence="1 4" id="KW-0808">Transferase</keyword>
<dbReference type="AlphaFoldDB" id="A0A643K4Y4"/>
<dbReference type="PROSITE" id="PS51186">
    <property type="entry name" value="GNAT"/>
    <property type="match status" value="1"/>
</dbReference>
<dbReference type="SUPFAM" id="SSF55729">
    <property type="entry name" value="Acyl-CoA N-acyltransferases (Nat)"/>
    <property type="match status" value="1"/>
</dbReference>
<reference evidence="4" key="1">
    <citation type="submission" date="2019-09" db="EMBL/GenBank/DDBJ databases">
        <title>Genomic analysis of Haloferax sp. CBA1149.</title>
        <authorList>
            <person name="Roh S.W."/>
        </authorList>
    </citation>
    <scope>NUCLEOTIDE SEQUENCE</scope>
    <source>
        <strain evidence="4">CBA1149</strain>
    </source>
</reference>
<protein>
    <submittedName>
        <fullName evidence="4">GNAT family N-acetyltransferase</fullName>
    </submittedName>
</protein>
<dbReference type="Gene3D" id="3.40.630.30">
    <property type="match status" value="1"/>
</dbReference>
<dbReference type="Pfam" id="PF00583">
    <property type="entry name" value="Acetyltransf_1"/>
    <property type="match status" value="1"/>
</dbReference>
<name>A0A643K4Y4_9EURY</name>
<dbReference type="InterPro" id="IPR050832">
    <property type="entry name" value="Bact_Acetyltransf"/>
</dbReference>
<accession>A0A643K4Y4</accession>
<evidence type="ECO:0000256" key="1">
    <source>
        <dbReference type="ARBA" id="ARBA00022679"/>
    </source>
</evidence>
<evidence type="ECO:0000256" key="2">
    <source>
        <dbReference type="ARBA" id="ARBA00023315"/>
    </source>
</evidence>
<dbReference type="RefSeq" id="WP_151137442.1">
    <property type="nucleotide sequence ID" value="NZ_VZUS01000001.1"/>
</dbReference>
<evidence type="ECO:0000313" key="4">
    <source>
        <dbReference type="EMBL" id="KAB1188145.1"/>
    </source>
</evidence>
<dbReference type="CDD" id="cd04301">
    <property type="entry name" value="NAT_SF"/>
    <property type="match status" value="1"/>
</dbReference>
<dbReference type="InterPro" id="IPR016181">
    <property type="entry name" value="Acyl_CoA_acyltransferase"/>
</dbReference>
<feature type="domain" description="N-acetyltransferase" evidence="3">
    <location>
        <begin position="1"/>
        <end position="167"/>
    </location>
</feature>
<dbReference type="GO" id="GO:0016747">
    <property type="term" value="F:acyltransferase activity, transferring groups other than amino-acyl groups"/>
    <property type="evidence" value="ECO:0007669"/>
    <property type="project" value="InterPro"/>
</dbReference>
<organism evidence="4">
    <name type="scientific">Haloferax sp. CBA1149</name>
    <dbReference type="NCBI Taxonomy" id="2650753"/>
    <lineage>
        <taxon>Archaea</taxon>
        <taxon>Methanobacteriati</taxon>
        <taxon>Methanobacteriota</taxon>
        <taxon>Stenosarchaea group</taxon>
        <taxon>Halobacteria</taxon>
        <taxon>Halobacteriales</taxon>
        <taxon>Haloferacaceae</taxon>
        <taxon>Haloferax</taxon>
    </lineage>
</organism>
<keyword evidence="2" id="KW-0012">Acyltransferase</keyword>
<dbReference type="EMBL" id="VZUS01000001">
    <property type="protein sequence ID" value="KAB1188145.1"/>
    <property type="molecule type" value="Genomic_DNA"/>
</dbReference>